<dbReference type="SUPFAM" id="SSF49503">
    <property type="entry name" value="Cupredoxins"/>
    <property type="match status" value="1"/>
</dbReference>
<dbReference type="InterPro" id="IPR045087">
    <property type="entry name" value="Cu-oxidase_fam"/>
</dbReference>
<gene>
    <name evidence="6" type="ORF">M422DRAFT_276678</name>
</gene>
<dbReference type="GO" id="GO:0016491">
    <property type="term" value="F:oxidoreductase activity"/>
    <property type="evidence" value="ECO:0007669"/>
    <property type="project" value="TreeGrafter"/>
</dbReference>
<dbReference type="InterPro" id="IPR008972">
    <property type="entry name" value="Cupredoxin"/>
</dbReference>
<feature type="chain" id="PRO_5002204071" evidence="4">
    <location>
        <begin position="21"/>
        <end position="193"/>
    </location>
</feature>
<evidence type="ECO:0000313" key="6">
    <source>
        <dbReference type="EMBL" id="KIJ22840.1"/>
    </source>
</evidence>
<keyword evidence="2" id="KW-0186">Copper</keyword>
<comment type="similarity">
    <text evidence="1">Belongs to the multicopper oxidase family.</text>
</comment>
<dbReference type="InterPro" id="IPR011707">
    <property type="entry name" value="Cu-oxidase-like_N"/>
</dbReference>
<dbReference type="HOGENOM" id="CLU_093363_0_0_1"/>
<dbReference type="EMBL" id="KN837915">
    <property type="protein sequence ID" value="KIJ22840.1"/>
    <property type="molecule type" value="Genomic_DNA"/>
</dbReference>
<evidence type="ECO:0000256" key="4">
    <source>
        <dbReference type="SAM" id="SignalP"/>
    </source>
</evidence>
<sequence length="193" mass="21360">MVSFNKATLFCFVAAACTNAATVNYNWNIAAHNIAPDGFTRSAALINGVYPGPLLKAFKGDSVNINVNNQLNDPTMRKSTSIHWHGIFQPRNAYNDGPSFVTQCPIAPNHTYDYRLVLGQQAGTFWYHSHLSTQYVDGIRGPLVIYDPLDPHRLSYDVDNDNTVITLTDWYHTPALISTNAWFAGGAEPIPDS</sequence>
<dbReference type="GO" id="GO:0005507">
    <property type="term" value="F:copper ion binding"/>
    <property type="evidence" value="ECO:0007669"/>
    <property type="project" value="InterPro"/>
</dbReference>
<dbReference type="PROSITE" id="PS51257">
    <property type="entry name" value="PROKAR_LIPOPROTEIN"/>
    <property type="match status" value="1"/>
</dbReference>
<evidence type="ECO:0000313" key="7">
    <source>
        <dbReference type="Proteomes" id="UP000054279"/>
    </source>
</evidence>
<proteinExistence type="inferred from homology"/>
<dbReference type="PANTHER" id="PTHR11709:SF414">
    <property type="entry name" value="ADR239WP"/>
    <property type="match status" value="1"/>
</dbReference>
<feature type="signal peptide" evidence="4">
    <location>
        <begin position="1"/>
        <end position="20"/>
    </location>
</feature>
<keyword evidence="7" id="KW-1185">Reference proteome</keyword>
<keyword evidence="4" id="KW-0732">Signal</keyword>
<organism evidence="6 7">
    <name type="scientific">Sphaerobolus stellatus (strain SS14)</name>
    <dbReference type="NCBI Taxonomy" id="990650"/>
    <lineage>
        <taxon>Eukaryota</taxon>
        <taxon>Fungi</taxon>
        <taxon>Dikarya</taxon>
        <taxon>Basidiomycota</taxon>
        <taxon>Agaricomycotina</taxon>
        <taxon>Agaricomycetes</taxon>
        <taxon>Phallomycetidae</taxon>
        <taxon>Geastrales</taxon>
        <taxon>Sphaerobolaceae</taxon>
        <taxon>Sphaerobolus</taxon>
    </lineage>
</organism>
<dbReference type="AlphaFoldDB" id="A0A0C9UCN3"/>
<accession>A0A0C9UCN3</accession>
<name>A0A0C9UCN3_SPHS4</name>
<dbReference type="Pfam" id="PF07732">
    <property type="entry name" value="Cu-oxidase_3"/>
    <property type="match status" value="1"/>
</dbReference>
<reference evidence="6 7" key="1">
    <citation type="submission" date="2014-06" db="EMBL/GenBank/DDBJ databases">
        <title>Evolutionary Origins and Diversification of the Mycorrhizal Mutualists.</title>
        <authorList>
            <consortium name="DOE Joint Genome Institute"/>
            <consortium name="Mycorrhizal Genomics Consortium"/>
            <person name="Kohler A."/>
            <person name="Kuo A."/>
            <person name="Nagy L.G."/>
            <person name="Floudas D."/>
            <person name="Copeland A."/>
            <person name="Barry K.W."/>
            <person name="Cichocki N."/>
            <person name="Veneault-Fourrey C."/>
            <person name="LaButti K."/>
            <person name="Lindquist E.A."/>
            <person name="Lipzen A."/>
            <person name="Lundell T."/>
            <person name="Morin E."/>
            <person name="Murat C."/>
            <person name="Riley R."/>
            <person name="Ohm R."/>
            <person name="Sun H."/>
            <person name="Tunlid A."/>
            <person name="Henrissat B."/>
            <person name="Grigoriev I.V."/>
            <person name="Hibbett D.S."/>
            <person name="Martin F."/>
        </authorList>
    </citation>
    <scope>NUCLEOTIDE SEQUENCE [LARGE SCALE GENOMIC DNA]</scope>
    <source>
        <strain evidence="6 7">SS14</strain>
    </source>
</reference>
<evidence type="ECO:0000256" key="3">
    <source>
        <dbReference type="ARBA" id="ARBA00023180"/>
    </source>
</evidence>
<dbReference type="Gene3D" id="2.60.40.420">
    <property type="entry name" value="Cupredoxins - blue copper proteins"/>
    <property type="match status" value="2"/>
</dbReference>
<dbReference type="Proteomes" id="UP000054279">
    <property type="component" value="Unassembled WGS sequence"/>
</dbReference>
<dbReference type="PANTHER" id="PTHR11709">
    <property type="entry name" value="MULTI-COPPER OXIDASE"/>
    <property type="match status" value="1"/>
</dbReference>
<protein>
    <submittedName>
        <fullName evidence="6">Multicopper oxidase</fullName>
    </submittedName>
</protein>
<evidence type="ECO:0000256" key="2">
    <source>
        <dbReference type="ARBA" id="ARBA00023008"/>
    </source>
</evidence>
<keyword evidence="3" id="KW-0325">Glycoprotein</keyword>
<dbReference type="OrthoDB" id="2121828at2759"/>
<feature type="domain" description="Plastocyanin-like" evidence="5">
    <location>
        <begin position="30"/>
        <end position="148"/>
    </location>
</feature>
<evidence type="ECO:0000259" key="5">
    <source>
        <dbReference type="Pfam" id="PF07732"/>
    </source>
</evidence>
<feature type="non-terminal residue" evidence="6">
    <location>
        <position position="193"/>
    </location>
</feature>
<evidence type="ECO:0000256" key="1">
    <source>
        <dbReference type="ARBA" id="ARBA00010609"/>
    </source>
</evidence>